<dbReference type="Gene3D" id="1.20.1250.20">
    <property type="entry name" value="MFS general substrate transporter like domains"/>
    <property type="match status" value="1"/>
</dbReference>
<dbReference type="STRING" id="287098.SAMN05421665_3311"/>
<evidence type="ECO:0000313" key="3">
    <source>
        <dbReference type="Proteomes" id="UP000186997"/>
    </source>
</evidence>
<protein>
    <recommendedName>
        <fullName evidence="4">Major Facilitator Superfamily protein</fullName>
    </recommendedName>
</protein>
<organism evidence="2 3">
    <name type="scientific">Yoonia rosea</name>
    <dbReference type="NCBI Taxonomy" id="287098"/>
    <lineage>
        <taxon>Bacteria</taxon>
        <taxon>Pseudomonadati</taxon>
        <taxon>Pseudomonadota</taxon>
        <taxon>Alphaproteobacteria</taxon>
        <taxon>Rhodobacterales</taxon>
        <taxon>Paracoccaceae</taxon>
        <taxon>Yoonia</taxon>
    </lineage>
</organism>
<dbReference type="RefSeq" id="WP_076660978.1">
    <property type="nucleotide sequence ID" value="NZ_FTPR01000004.1"/>
</dbReference>
<feature type="transmembrane region" description="Helical" evidence="1">
    <location>
        <begin position="80"/>
        <end position="100"/>
    </location>
</feature>
<dbReference type="EMBL" id="FTPR01000004">
    <property type="protein sequence ID" value="SIT91297.1"/>
    <property type="molecule type" value="Genomic_DNA"/>
</dbReference>
<feature type="transmembrane region" description="Helical" evidence="1">
    <location>
        <begin position="44"/>
        <end position="68"/>
    </location>
</feature>
<evidence type="ECO:0000313" key="2">
    <source>
        <dbReference type="EMBL" id="SIT91297.1"/>
    </source>
</evidence>
<sequence length="132" mass="13602">MTAGRGLILAILFFARLTMAFQFQAVAALSPLLMEAFSIGLADIGFLIGLYFAPGILFALGAGPAMTLPGDVLTPKSRSLGVGVFFTISYVVMMVGPRLGGGLADAGMMIIAGAVMSFAAAVCLLFFSRATV</sequence>
<dbReference type="Proteomes" id="UP000186997">
    <property type="component" value="Unassembled WGS sequence"/>
</dbReference>
<evidence type="ECO:0008006" key="4">
    <source>
        <dbReference type="Google" id="ProtNLM"/>
    </source>
</evidence>
<accession>A0A1R3XIB3</accession>
<keyword evidence="3" id="KW-1185">Reference proteome</keyword>
<keyword evidence="1" id="KW-1133">Transmembrane helix</keyword>
<gene>
    <name evidence="2" type="ORF">SAMN05421665_3311</name>
</gene>
<name>A0A1R3XIB3_9RHOB</name>
<dbReference type="SUPFAM" id="SSF103473">
    <property type="entry name" value="MFS general substrate transporter"/>
    <property type="match status" value="1"/>
</dbReference>
<reference evidence="3" key="1">
    <citation type="submission" date="2017-01" db="EMBL/GenBank/DDBJ databases">
        <authorList>
            <person name="Varghese N."/>
            <person name="Submissions S."/>
        </authorList>
    </citation>
    <scope>NUCLEOTIDE SEQUENCE [LARGE SCALE GENOMIC DNA]</scope>
    <source>
        <strain evidence="3">DSM 29591</strain>
    </source>
</reference>
<proteinExistence type="predicted"/>
<evidence type="ECO:0000256" key="1">
    <source>
        <dbReference type="SAM" id="Phobius"/>
    </source>
</evidence>
<dbReference type="InterPro" id="IPR036259">
    <property type="entry name" value="MFS_trans_sf"/>
</dbReference>
<feature type="transmembrane region" description="Helical" evidence="1">
    <location>
        <begin position="106"/>
        <end position="127"/>
    </location>
</feature>
<keyword evidence="1" id="KW-0812">Transmembrane</keyword>
<dbReference type="AlphaFoldDB" id="A0A1R3XIB3"/>
<keyword evidence="1" id="KW-0472">Membrane</keyword>